<evidence type="ECO:0000313" key="2">
    <source>
        <dbReference type="Proteomes" id="UP000663873"/>
    </source>
</evidence>
<name>A0A821FLW5_9BILA</name>
<evidence type="ECO:0000313" key="1">
    <source>
        <dbReference type="EMBL" id="CAF4653596.1"/>
    </source>
</evidence>
<feature type="non-terminal residue" evidence="1">
    <location>
        <position position="1"/>
    </location>
</feature>
<proteinExistence type="predicted"/>
<protein>
    <submittedName>
        <fullName evidence="1">Uncharacterized protein</fullName>
    </submittedName>
</protein>
<keyword evidence="2" id="KW-1185">Reference proteome</keyword>
<dbReference type="EMBL" id="CAJOBP010030143">
    <property type="protein sequence ID" value="CAF4653596.1"/>
    <property type="molecule type" value="Genomic_DNA"/>
</dbReference>
<reference evidence="1" key="1">
    <citation type="submission" date="2021-02" db="EMBL/GenBank/DDBJ databases">
        <authorList>
            <person name="Nowell W R."/>
        </authorList>
    </citation>
    <scope>NUCLEOTIDE SEQUENCE</scope>
</reference>
<dbReference type="AlphaFoldDB" id="A0A821FLW5"/>
<dbReference type="Proteomes" id="UP000663873">
    <property type="component" value="Unassembled WGS sequence"/>
</dbReference>
<organism evidence="1 2">
    <name type="scientific">Rotaria socialis</name>
    <dbReference type="NCBI Taxonomy" id="392032"/>
    <lineage>
        <taxon>Eukaryota</taxon>
        <taxon>Metazoa</taxon>
        <taxon>Spiralia</taxon>
        <taxon>Gnathifera</taxon>
        <taxon>Rotifera</taxon>
        <taxon>Eurotatoria</taxon>
        <taxon>Bdelloidea</taxon>
        <taxon>Philodinida</taxon>
        <taxon>Philodinidae</taxon>
        <taxon>Rotaria</taxon>
    </lineage>
</organism>
<comment type="caution">
    <text evidence="1">The sequence shown here is derived from an EMBL/GenBank/DDBJ whole genome shotgun (WGS) entry which is preliminary data.</text>
</comment>
<gene>
    <name evidence="1" type="ORF">UJA718_LOCUS33852</name>
</gene>
<accession>A0A821FLW5</accession>
<sequence>IYDDDYEDKCFGYYINTSVDDKYWRRSNIDKIQRHAYPMFYELNFEAICRFPASGSAFGLELLYNDHTVRDNTFYRNDGSSVGSERSWWLNPLPSSHHFVCSRSETVYT</sequence>